<comment type="catalytic activity">
    <reaction evidence="13 14">
        <text>N(6)-[(R)-dihydrolipoyl]-L-lysyl-[protein] + NAD(+) = N(6)-[(R)-lipoyl]-L-lysyl-[protein] + NADH + H(+)</text>
        <dbReference type="Rhea" id="RHEA:15045"/>
        <dbReference type="Rhea" id="RHEA-COMP:10474"/>
        <dbReference type="Rhea" id="RHEA-COMP:10475"/>
        <dbReference type="ChEBI" id="CHEBI:15378"/>
        <dbReference type="ChEBI" id="CHEBI:57540"/>
        <dbReference type="ChEBI" id="CHEBI:57945"/>
        <dbReference type="ChEBI" id="CHEBI:83099"/>
        <dbReference type="ChEBI" id="CHEBI:83100"/>
        <dbReference type="EC" id="1.8.1.4"/>
    </reaction>
</comment>
<proteinExistence type="inferred from homology"/>
<comment type="similarity">
    <text evidence="2 14">Belongs to the class-I pyridine nucleotide-disulfide oxidoreductase family.</text>
</comment>
<evidence type="ECO:0000256" key="14">
    <source>
        <dbReference type="RuleBase" id="RU003692"/>
    </source>
</evidence>
<dbReference type="SUPFAM" id="SSF55424">
    <property type="entry name" value="FAD/NAD-linked reductases, dimerisation (C-terminal) domain"/>
    <property type="match status" value="1"/>
</dbReference>
<evidence type="ECO:0000256" key="1">
    <source>
        <dbReference type="ARBA" id="ARBA00004496"/>
    </source>
</evidence>
<dbReference type="PANTHER" id="PTHR22912:SF224">
    <property type="entry name" value="DIHYDROLIPOYL DEHYDROGENASE"/>
    <property type="match status" value="1"/>
</dbReference>
<evidence type="ECO:0000256" key="2">
    <source>
        <dbReference type="ARBA" id="ARBA00007532"/>
    </source>
</evidence>
<name>A0ABX0Y7Z6_9PSED</name>
<keyword evidence="6" id="KW-0963">Cytoplasm</keyword>
<dbReference type="RefSeq" id="WP_168080548.1">
    <property type="nucleotide sequence ID" value="NZ_JAAVJI010000001.1"/>
</dbReference>
<dbReference type="EC" id="1.8.1.4" evidence="4 14"/>
<evidence type="ECO:0000256" key="12">
    <source>
        <dbReference type="ARBA" id="ARBA00023284"/>
    </source>
</evidence>
<dbReference type="GO" id="GO:0004148">
    <property type="term" value="F:dihydrolipoyl dehydrogenase (NADH) activity"/>
    <property type="evidence" value="ECO:0007669"/>
    <property type="project" value="UniProtKB-EC"/>
</dbReference>
<sequence length="478" mass="50094">MTQKFDVVVIGAGPGGYVAAIKAAQLGLKTACIEKYQDKEGKTALGGTCLNVGCIPSKALLDSSWKFHEAEHGFKAHGINHAGMSMDVPAMVGRKSQIVKNLTGGVATLFKANGVTLLEGHGKLIAGKKVEVTGKDGTVEVVEADNVILASGSRPIDIPPAPVDQNVIVDSTGALEFQTVPKRLGVIGAGVIGLELGSVWARLGAEVTVLEALEKFLPAADEAVSKEAFKTFTKQGLNIKLGARVTGSKVTGEEVEVTYTDANGEQKIVFDKLIVAVGRRPVTTDLLASDSGVDIDERGFIFVDDYCATSVPGVYAIGDVVRGLMLAHKASEEGIMVVERIKGHKATMSYDLIPSVIYTHPEVAWVGKTEQTLKAEGVEINVGTFPFAASGRAMAANDTGGFVKVIADAKTDRVLGVHVIGPSAAELVQQGAIGMEFGTSAEDLGMMVFSHPTLSEALHEAALAVNGGAIHIANRKKR</sequence>
<dbReference type="Proteomes" id="UP000746535">
    <property type="component" value="Unassembled WGS sequence"/>
</dbReference>
<organism evidence="17 18">
    <name type="scientific">Pseudomonas quercus</name>
    <dbReference type="NCBI Taxonomy" id="2722792"/>
    <lineage>
        <taxon>Bacteria</taxon>
        <taxon>Pseudomonadati</taxon>
        <taxon>Pseudomonadota</taxon>
        <taxon>Gammaproteobacteria</taxon>
        <taxon>Pseudomonadales</taxon>
        <taxon>Pseudomonadaceae</taxon>
        <taxon>Pseudomonas</taxon>
    </lineage>
</organism>
<dbReference type="PANTHER" id="PTHR22912">
    <property type="entry name" value="DISULFIDE OXIDOREDUCTASE"/>
    <property type="match status" value="1"/>
</dbReference>
<evidence type="ECO:0000256" key="10">
    <source>
        <dbReference type="ARBA" id="ARBA00023027"/>
    </source>
</evidence>
<comment type="subcellular location">
    <subcellularLocation>
        <location evidence="1">Cytoplasm</location>
    </subcellularLocation>
</comment>
<comment type="caution">
    <text evidence="17">The sequence shown here is derived from an EMBL/GenBank/DDBJ whole genome shotgun (WGS) entry which is preliminary data.</text>
</comment>
<evidence type="ECO:0000256" key="4">
    <source>
        <dbReference type="ARBA" id="ARBA00012608"/>
    </source>
</evidence>
<keyword evidence="9 14" id="KW-0560">Oxidoreductase</keyword>
<dbReference type="InterPro" id="IPR023753">
    <property type="entry name" value="FAD/NAD-binding_dom"/>
</dbReference>
<dbReference type="NCBIfam" id="TIGR01350">
    <property type="entry name" value="lipoamide_DH"/>
    <property type="match status" value="1"/>
</dbReference>
<evidence type="ECO:0000313" key="17">
    <source>
        <dbReference type="EMBL" id="NJO99413.1"/>
    </source>
</evidence>
<dbReference type="InterPro" id="IPR006258">
    <property type="entry name" value="Lipoamide_DH"/>
</dbReference>
<comment type="subunit">
    <text evidence="3">Homodimer.</text>
</comment>
<evidence type="ECO:0000256" key="13">
    <source>
        <dbReference type="ARBA" id="ARBA00049187"/>
    </source>
</evidence>
<feature type="domain" description="Pyridine nucleotide-disulphide oxidoreductase dimerisation" evidence="15">
    <location>
        <begin position="353"/>
        <end position="462"/>
    </location>
</feature>
<evidence type="ECO:0000256" key="6">
    <source>
        <dbReference type="ARBA" id="ARBA00022490"/>
    </source>
</evidence>
<dbReference type="PRINTS" id="PR00368">
    <property type="entry name" value="FADPNR"/>
</dbReference>
<dbReference type="Gene3D" id="3.30.390.30">
    <property type="match status" value="1"/>
</dbReference>
<dbReference type="InterPro" id="IPR012999">
    <property type="entry name" value="Pyr_OxRdtase_I_AS"/>
</dbReference>
<keyword evidence="8 14" id="KW-0274">FAD</keyword>
<keyword evidence="18" id="KW-1185">Reference proteome</keyword>
<evidence type="ECO:0000313" key="18">
    <source>
        <dbReference type="Proteomes" id="UP000746535"/>
    </source>
</evidence>
<feature type="domain" description="FAD/NAD(P)-binding" evidence="16">
    <location>
        <begin position="5"/>
        <end position="334"/>
    </location>
</feature>
<evidence type="ECO:0000256" key="11">
    <source>
        <dbReference type="ARBA" id="ARBA00023157"/>
    </source>
</evidence>
<keyword evidence="7 14" id="KW-0285">Flavoprotein</keyword>
<dbReference type="Pfam" id="PF02852">
    <property type="entry name" value="Pyr_redox_dim"/>
    <property type="match status" value="1"/>
</dbReference>
<dbReference type="InterPro" id="IPR004099">
    <property type="entry name" value="Pyr_nucl-diS_OxRdtase_dimer"/>
</dbReference>
<dbReference type="SUPFAM" id="SSF51905">
    <property type="entry name" value="FAD/NAD(P)-binding domain"/>
    <property type="match status" value="1"/>
</dbReference>
<gene>
    <name evidence="17" type="primary">lpdA</name>
    <name evidence="17" type="ORF">HBH25_00830</name>
</gene>
<protein>
    <recommendedName>
        <fullName evidence="5 14">Dihydrolipoyl dehydrogenase</fullName>
        <ecNumber evidence="4 14">1.8.1.4</ecNumber>
    </recommendedName>
</protein>
<evidence type="ECO:0000256" key="5">
    <source>
        <dbReference type="ARBA" id="ARBA00016961"/>
    </source>
</evidence>
<comment type="cofactor">
    <cofactor evidence="14">
        <name>FAD</name>
        <dbReference type="ChEBI" id="CHEBI:57692"/>
    </cofactor>
    <text evidence="14">Binds 1 FAD per subunit.</text>
</comment>
<keyword evidence="11" id="KW-1015">Disulfide bond</keyword>
<evidence type="ECO:0000256" key="3">
    <source>
        <dbReference type="ARBA" id="ARBA00011738"/>
    </source>
</evidence>
<evidence type="ECO:0000256" key="9">
    <source>
        <dbReference type="ARBA" id="ARBA00023002"/>
    </source>
</evidence>
<evidence type="ECO:0000256" key="7">
    <source>
        <dbReference type="ARBA" id="ARBA00022630"/>
    </source>
</evidence>
<keyword evidence="10 14" id="KW-0520">NAD</keyword>
<dbReference type="Pfam" id="PF07992">
    <property type="entry name" value="Pyr_redox_2"/>
    <property type="match status" value="1"/>
</dbReference>
<evidence type="ECO:0000259" key="16">
    <source>
        <dbReference type="Pfam" id="PF07992"/>
    </source>
</evidence>
<dbReference type="InterPro" id="IPR016156">
    <property type="entry name" value="FAD/NAD-linked_Rdtase_dimer_sf"/>
</dbReference>
<dbReference type="EMBL" id="JAAVJI010000001">
    <property type="protein sequence ID" value="NJO99413.1"/>
    <property type="molecule type" value="Genomic_DNA"/>
</dbReference>
<evidence type="ECO:0000259" key="15">
    <source>
        <dbReference type="Pfam" id="PF02852"/>
    </source>
</evidence>
<comment type="miscellaneous">
    <text evidence="14">The active site is a redox-active disulfide bond.</text>
</comment>
<evidence type="ECO:0000256" key="8">
    <source>
        <dbReference type="ARBA" id="ARBA00022827"/>
    </source>
</evidence>
<dbReference type="PIRSF" id="PIRSF000350">
    <property type="entry name" value="Mercury_reductase_MerA"/>
    <property type="match status" value="1"/>
</dbReference>
<dbReference type="InterPro" id="IPR050151">
    <property type="entry name" value="Class-I_Pyr_Nuc-Dis_Oxidored"/>
</dbReference>
<dbReference type="Gene3D" id="3.50.50.60">
    <property type="entry name" value="FAD/NAD(P)-binding domain"/>
    <property type="match status" value="2"/>
</dbReference>
<dbReference type="InterPro" id="IPR036188">
    <property type="entry name" value="FAD/NAD-bd_sf"/>
</dbReference>
<reference evidence="17 18" key="1">
    <citation type="submission" date="2020-03" db="EMBL/GenBank/DDBJ databases">
        <authorList>
            <person name="Wang L."/>
            <person name="He N."/>
            <person name="Li Y."/>
            <person name="Fang Y."/>
            <person name="Zhang F."/>
        </authorList>
    </citation>
    <scope>NUCLEOTIDE SEQUENCE [LARGE SCALE GENOMIC DNA]</scope>
    <source>
        <strain evidence="18">hsmgli-8</strain>
    </source>
</reference>
<accession>A0ABX0Y7Z6</accession>
<dbReference type="PROSITE" id="PS00076">
    <property type="entry name" value="PYRIDINE_REDOX_1"/>
    <property type="match status" value="1"/>
</dbReference>
<dbReference type="PRINTS" id="PR00411">
    <property type="entry name" value="PNDRDTASEI"/>
</dbReference>
<dbReference type="InterPro" id="IPR001100">
    <property type="entry name" value="Pyr_nuc-diS_OxRdtase"/>
</dbReference>
<keyword evidence="12 14" id="KW-0676">Redox-active center</keyword>